<evidence type="ECO:0000256" key="1">
    <source>
        <dbReference type="SAM" id="MobiDB-lite"/>
    </source>
</evidence>
<dbReference type="RefSeq" id="WP_252168256.1">
    <property type="nucleotide sequence ID" value="NZ_CP084930.1"/>
</dbReference>
<dbReference type="Proteomes" id="UP001056937">
    <property type="component" value="Chromosome 1"/>
</dbReference>
<organism evidence="3 4">
    <name type="scientific">Sphingomonas morindae</name>
    <dbReference type="NCBI Taxonomy" id="1541170"/>
    <lineage>
        <taxon>Bacteria</taxon>
        <taxon>Pseudomonadati</taxon>
        <taxon>Pseudomonadota</taxon>
        <taxon>Alphaproteobacteria</taxon>
        <taxon>Sphingomonadales</taxon>
        <taxon>Sphingomonadaceae</taxon>
        <taxon>Sphingomonas</taxon>
    </lineage>
</organism>
<name>A0ABY4XC28_9SPHN</name>
<feature type="compositionally biased region" description="Low complexity" evidence="1">
    <location>
        <begin position="125"/>
        <end position="152"/>
    </location>
</feature>
<feature type="signal peptide" evidence="2">
    <location>
        <begin position="1"/>
        <end position="21"/>
    </location>
</feature>
<accession>A0ABY4XC28</accession>
<evidence type="ECO:0000313" key="4">
    <source>
        <dbReference type="Proteomes" id="UP001056937"/>
    </source>
</evidence>
<keyword evidence="4" id="KW-1185">Reference proteome</keyword>
<gene>
    <name evidence="3" type="ORF">LHA26_08410</name>
</gene>
<feature type="chain" id="PRO_5045975258" evidence="2">
    <location>
        <begin position="22"/>
        <end position="152"/>
    </location>
</feature>
<dbReference type="EMBL" id="CP084930">
    <property type="protein sequence ID" value="USI74453.1"/>
    <property type="molecule type" value="Genomic_DNA"/>
</dbReference>
<keyword evidence="2" id="KW-0732">Signal</keyword>
<evidence type="ECO:0000256" key="2">
    <source>
        <dbReference type="SAM" id="SignalP"/>
    </source>
</evidence>
<evidence type="ECO:0000313" key="3">
    <source>
        <dbReference type="EMBL" id="USI74453.1"/>
    </source>
</evidence>
<sequence>MRKVMAVTGALAAAATLAACANTKASGFGSRSGPNEFAVTRAPPLTMPPDFSLRPPKPGAPRPQEASPSAQALAAMFGGTAKVSPGQQALIDAAGGAPDSGVRSEAGSPGTDVVDKGATTQAILAAPAGSQDAAATAATPQPGTAPAATPQH</sequence>
<reference evidence="3" key="1">
    <citation type="journal article" date="2022" name="Toxins">
        <title>Genomic Analysis of Sphingopyxis sp. USTB-05 for Biodegrading Cyanobacterial Hepatotoxins.</title>
        <authorList>
            <person name="Liu C."/>
            <person name="Xu Q."/>
            <person name="Zhao Z."/>
            <person name="Zhang H."/>
            <person name="Liu X."/>
            <person name="Yin C."/>
            <person name="Liu Y."/>
            <person name="Yan H."/>
        </authorList>
    </citation>
    <scope>NUCLEOTIDE SEQUENCE</scope>
    <source>
        <strain evidence="3">NBD5</strain>
    </source>
</reference>
<feature type="region of interest" description="Disordered" evidence="1">
    <location>
        <begin position="24"/>
        <end position="69"/>
    </location>
</feature>
<protein>
    <submittedName>
        <fullName evidence="3">DUF3035 domain-containing protein</fullName>
    </submittedName>
</protein>
<dbReference type="InterPro" id="IPR021395">
    <property type="entry name" value="DUF3035"/>
</dbReference>
<proteinExistence type="predicted"/>
<feature type="region of interest" description="Disordered" evidence="1">
    <location>
        <begin position="91"/>
        <end position="152"/>
    </location>
</feature>
<dbReference type="Pfam" id="PF11233">
    <property type="entry name" value="DUF3035"/>
    <property type="match status" value="1"/>
</dbReference>
<dbReference type="PROSITE" id="PS51257">
    <property type="entry name" value="PROKAR_LIPOPROTEIN"/>
    <property type="match status" value="1"/>
</dbReference>